<evidence type="ECO:0000256" key="10">
    <source>
        <dbReference type="HAMAP-Rule" id="MF_00454"/>
    </source>
</evidence>
<feature type="binding site" evidence="10">
    <location>
        <position position="78"/>
    </location>
    <ligand>
        <name>Na(+)</name>
        <dbReference type="ChEBI" id="CHEBI:29101"/>
        <note>structural</note>
    </ligand>
</feature>
<dbReference type="InterPro" id="IPR003691">
    <property type="entry name" value="FluC"/>
</dbReference>
<evidence type="ECO:0000313" key="12">
    <source>
        <dbReference type="Proteomes" id="UP001172708"/>
    </source>
</evidence>
<dbReference type="RefSeq" id="WP_301142481.1">
    <property type="nucleotide sequence ID" value="NZ_JAUHQA010000001.1"/>
</dbReference>
<keyword evidence="12" id="KW-1185">Reference proteome</keyword>
<name>A0ABT8GHT3_9MICO</name>
<reference evidence="11" key="1">
    <citation type="submission" date="2023-06" db="EMBL/GenBank/DDBJ databases">
        <title>Egi l300058.</title>
        <authorList>
            <person name="Gao L."/>
            <person name="Fang B.-Z."/>
            <person name="Li W.-J."/>
        </authorList>
    </citation>
    <scope>NUCLEOTIDE SEQUENCE</scope>
    <source>
        <strain evidence="11">EGI L300058</strain>
    </source>
</reference>
<evidence type="ECO:0000256" key="3">
    <source>
        <dbReference type="ARBA" id="ARBA00022692"/>
    </source>
</evidence>
<comment type="subcellular location">
    <subcellularLocation>
        <location evidence="1 10">Cell membrane</location>
        <topology evidence="1 10">Multi-pass membrane protein</topology>
    </subcellularLocation>
</comment>
<sequence>MTSARAPLAVFAGGCLGGALRLGIDEWVPSTASGLPLDIVAINLIGAFCLGILAAWVLVQGARWWVPLVGTGALGAFTTFSALAALPWIAEAGALLAVGLLCATLVASVAVAAAGWPIGVRIALAQERRAEESS</sequence>
<proteinExistence type="inferred from homology"/>
<comment type="function">
    <text evidence="9 10">Fluoride-specific ion channel. Important for reducing fluoride concentration in the cell, thus reducing its toxicity.</text>
</comment>
<protein>
    <recommendedName>
        <fullName evidence="10">Fluoride-specific ion channel FluC</fullName>
    </recommendedName>
</protein>
<keyword evidence="10" id="KW-0479">Metal-binding</keyword>
<keyword evidence="10" id="KW-0813">Transport</keyword>
<keyword evidence="10" id="KW-0406">Ion transport</keyword>
<keyword evidence="10" id="KW-0915">Sodium</keyword>
<keyword evidence="6 10" id="KW-0407">Ion channel</keyword>
<comment type="similarity">
    <text evidence="7 10">Belongs to the fluoride channel Fluc/FEX (TC 1.A.43) family.</text>
</comment>
<dbReference type="EMBL" id="JAUHQA010000001">
    <property type="protein sequence ID" value="MDN4480993.1"/>
    <property type="molecule type" value="Genomic_DNA"/>
</dbReference>
<evidence type="ECO:0000256" key="7">
    <source>
        <dbReference type="ARBA" id="ARBA00035120"/>
    </source>
</evidence>
<comment type="caution">
    <text evidence="11">The sequence shown here is derived from an EMBL/GenBank/DDBJ whole genome shotgun (WGS) entry which is preliminary data.</text>
</comment>
<evidence type="ECO:0000313" key="11">
    <source>
        <dbReference type="EMBL" id="MDN4480993.1"/>
    </source>
</evidence>
<evidence type="ECO:0000256" key="2">
    <source>
        <dbReference type="ARBA" id="ARBA00022475"/>
    </source>
</evidence>
<organism evidence="11 12">
    <name type="scientific">Demequina muriae</name>
    <dbReference type="NCBI Taxonomy" id="3051664"/>
    <lineage>
        <taxon>Bacteria</taxon>
        <taxon>Bacillati</taxon>
        <taxon>Actinomycetota</taxon>
        <taxon>Actinomycetes</taxon>
        <taxon>Micrococcales</taxon>
        <taxon>Demequinaceae</taxon>
        <taxon>Demequina</taxon>
    </lineage>
</organism>
<gene>
    <name evidence="10" type="primary">fluC</name>
    <name evidence="10" type="synonym">crcB</name>
    <name evidence="11" type="ORF">QQX02_08680</name>
</gene>
<keyword evidence="4 10" id="KW-1133">Transmembrane helix</keyword>
<dbReference type="HAMAP" id="MF_00454">
    <property type="entry name" value="FluC"/>
    <property type="match status" value="1"/>
</dbReference>
<evidence type="ECO:0000256" key="9">
    <source>
        <dbReference type="ARBA" id="ARBA00049940"/>
    </source>
</evidence>
<keyword evidence="5 10" id="KW-0472">Membrane</keyword>
<evidence type="ECO:0000256" key="1">
    <source>
        <dbReference type="ARBA" id="ARBA00004651"/>
    </source>
</evidence>
<comment type="catalytic activity">
    <reaction evidence="8">
        <text>fluoride(in) = fluoride(out)</text>
        <dbReference type="Rhea" id="RHEA:76159"/>
        <dbReference type="ChEBI" id="CHEBI:17051"/>
    </reaction>
    <physiologicalReaction direction="left-to-right" evidence="8">
        <dbReference type="Rhea" id="RHEA:76160"/>
    </physiologicalReaction>
</comment>
<evidence type="ECO:0000256" key="5">
    <source>
        <dbReference type="ARBA" id="ARBA00023136"/>
    </source>
</evidence>
<dbReference type="Proteomes" id="UP001172708">
    <property type="component" value="Unassembled WGS sequence"/>
</dbReference>
<feature type="transmembrane region" description="Helical" evidence="10">
    <location>
        <begin position="66"/>
        <end position="89"/>
    </location>
</feature>
<evidence type="ECO:0000256" key="6">
    <source>
        <dbReference type="ARBA" id="ARBA00023303"/>
    </source>
</evidence>
<feature type="transmembrane region" description="Helical" evidence="10">
    <location>
        <begin position="95"/>
        <end position="119"/>
    </location>
</feature>
<feature type="binding site" evidence="10">
    <location>
        <position position="75"/>
    </location>
    <ligand>
        <name>Na(+)</name>
        <dbReference type="ChEBI" id="CHEBI:29101"/>
        <note>structural</note>
    </ligand>
</feature>
<keyword evidence="2 10" id="KW-1003">Cell membrane</keyword>
<evidence type="ECO:0000256" key="8">
    <source>
        <dbReference type="ARBA" id="ARBA00035585"/>
    </source>
</evidence>
<comment type="activity regulation">
    <text evidence="10">Na(+) is not transported, but it plays an essential structural role and its presence is essential for fluoride channel function.</text>
</comment>
<evidence type="ECO:0000256" key="4">
    <source>
        <dbReference type="ARBA" id="ARBA00022989"/>
    </source>
</evidence>
<feature type="transmembrane region" description="Helical" evidence="10">
    <location>
        <begin position="37"/>
        <end position="59"/>
    </location>
</feature>
<dbReference type="Pfam" id="PF02537">
    <property type="entry name" value="CRCB"/>
    <property type="match status" value="1"/>
</dbReference>
<accession>A0ABT8GHT3</accession>
<keyword evidence="3 10" id="KW-0812">Transmembrane</keyword>